<name>A0ACC1QVE3_9HYPO</name>
<dbReference type="EMBL" id="JANAKD010000533">
    <property type="protein sequence ID" value="KAJ3493010.1"/>
    <property type="molecule type" value="Genomic_DNA"/>
</dbReference>
<comment type="caution">
    <text evidence="1">The sequence shown here is derived from an EMBL/GenBank/DDBJ whole genome shotgun (WGS) entry which is preliminary data.</text>
</comment>
<sequence>MSTSPLAIGTLPKRSYSGGLAQYIRAAVTKLTTSKDYKKFDEVMQETMVDISDEEIESYLRRFEARKKELCIVWSLMAYSATLIEALMVTDRWVWLKEQDEVKDAWVETVFDFKQSPRNMVIVGVKNDGPWIESELWTDTMCWSTTAKRDMKFFTTINLISLSSLTSAHISHTEADAICGSLGVMAVPDGGYGWVMITGCSVMTWWFVGTTYSWGVIQGRLVERGVSSPATLSYIGSVAIASVSFMAILNARIMRAIGARRTGMLGIALLGLAELLSSFAVDSGSVAGLFLTSGILLGVGTSLCFMTVSATPAQYFSRKRGLANGIVFAGGGLGGAVTSYAMEALMGKVGAPWAYRILAAVTVLTGLPAAWLVKERIPARPAGFIEWRLFKDPGFLVVFIAGAVATFPLLVPPFFLPLYSQSVGLSSSTGAGLLAGFNFSSAVGRVLCGLLCDRFGALNTLLLCLLINAVSMLAIWPVSTGLAPLALFVIISGAANGGFFSTMPTVVGNVFGSQRVSVAMGMIVTGWGGGYLMGAPIAGYLLEAYGGPNKGLDAYRPAMFYAGAMALGAAGFITMARLRTNKSFWAKL</sequence>
<protein>
    <submittedName>
        <fullName evidence="1">Uncharacterized protein</fullName>
    </submittedName>
</protein>
<accession>A0ACC1QVE3</accession>
<proteinExistence type="predicted"/>
<organism evidence="1 2">
    <name type="scientific">Lecanicillium saksenae</name>
    <dbReference type="NCBI Taxonomy" id="468837"/>
    <lineage>
        <taxon>Eukaryota</taxon>
        <taxon>Fungi</taxon>
        <taxon>Dikarya</taxon>
        <taxon>Ascomycota</taxon>
        <taxon>Pezizomycotina</taxon>
        <taxon>Sordariomycetes</taxon>
        <taxon>Hypocreomycetidae</taxon>
        <taxon>Hypocreales</taxon>
        <taxon>Cordycipitaceae</taxon>
        <taxon>Lecanicillium</taxon>
    </lineage>
</organism>
<dbReference type="Proteomes" id="UP001148737">
    <property type="component" value="Unassembled WGS sequence"/>
</dbReference>
<evidence type="ECO:0000313" key="2">
    <source>
        <dbReference type="Proteomes" id="UP001148737"/>
    </source>
</evidence>
<gene>
    <name evidence="1" type="ORF">NLG97_g5005</name>
</gene>
<keyword evidence="2" id="KW-1185">Reference proteome</keyword>
<reference evidence="1" key="1">
    <citation type="submission" date="2022-07" db="EMBL/GenBank/DDBJ databases">
        <title>Genome Sequence of Lecanicillium saksenae.</title>
        <authorList>
            <person name="Buettner E."/>
        </authorList>
    </citation>
    <scope>NUCLEOTIDE SEQUENCE</scope>
    <source>
        <strain evidence="1">VT-O1</strain>
    </source>
</reference>
<evidence type="ECO:0000313" key="1">
    <source>
        <dbReference type="EMBL" id="KAJ3493010.1"/>
    </source>
</evidence>